<name>A0ACC2KN44_PERAE</name>
<evidence type="ECO:0000313" key="1">
    <source>
        <dbReference type="EMBL" id="KAJ8622435.1"/>
    </source>
</evidence>
<evidence type="ECO:0000313" key="2">
    <source>
        <dbReference type="Proteomes" id="UP001234297"/>
    </source>
</evidence>
<comment type="caution">
    <text evidence="1">The sequence shown here is derived from an EMBL/GenBank/DDBJ whole genome shotgun (WGS) entry which is preliminary data.</text>
</comment>
<dbReference type="Proteomes" id="UP001234297">
    <property type="component" value="Chromosome 10"/>
</dbReference>
<proteinExistence type="predicted"/>
<accession>A0ACC2KN44</accession>
<organism evidence="1 2">
    <name type="scientific">Persea americana</name>
    <name type="common">Avocado</name>
    <dbReference type="NCBI Taxonomy" id="3435"/>
    <lineage>
        <taxon>Eukaryota</taxon>
        <taxon>Viridiplantae</taxon>
        <taxon>Streptophyta</taxon>
        <taxon>Embryophyta</taxon>
        <taxon>Tracheophyta</taxon>
        <taxon>Spermatophyta</taxon>
        <taxon>Magnoliopsida</taxon>
        <taxon>Magnoliidae</taxon>
        <taxon>Laurales</taxon>
        <taxon>Lauraceae</taxon>
        <taxon>Persea</taxon>
    </lineage>
</organism>
<protein>
    <submittedName>
        <fullName evidence="1">Uncharacterized protein</fullName>
    </submittedName>
</protein>
<keyword evidence="2" id="KW-1185">Reference proteome</keyword>
<gene>
    <name evidence="1" type="ORF">MRB53_030964</name>
</gene>
<dbReference type="EMBL" id="CM056818">
    <property type="protein sequence ID" value="KAJ8622435.1"/>
    <property type="molecule type" value="Genomic_DNA"/>
</dbReference>
<sequence>MDLKHIENAMKDSEGRLVQKDVIKSNIEQSNSNNTNSSSALQQFLNHITISSNPCITTSLGLTTARSWIVVLELNSDDCLKDAISWLYEKNVFGAPITDMANFDAGCREIYRLENNGRVVYGDESISDALHSMWENQTDAVPVVDLKTKTLIGYVRNNAIHLLLDSDALFNNRKYVIPSGAVENMISMWTLMGLYAVSKIVIDTIYSIQNKTIDEVMDANDNFRSLPVGKFVHSDSGKSHHSLDSTTESNLGILLSAGILCP</sequence>
<reference evidence="1 2" key="1">
    <citation type="journal article" date="2022" name="Hortic Res">
        <title>A haplotype resolved chromosomal level avocado genome allows analysis of novel avocado genes.</title>
        <authorList>
            <person name="Nath O."/>
            <person name="Fletcher S.J."/>
            <person name="Hayward A."/>
            <person name="Shaw L.M."/>
            <person name="Masouleh A.K."/>
            <person name="Furtado A."/>
            <person name="Henry R.J."/>
            <person name="Mitter N."/>
        </authorList>
    </citation>
    <scope>NUCLEOTIDE SEQUENCE [LARGE SCALE GENOMIC DNA]</scope>
    <source>
        <strain evidence="2">cv. Hass</strain>
    </source>
</reference>